<keyword evidence="1" id="KW-0611">Plant defense</keyword>
<name>A0A5D2ETK2_GOSDA</name>
<dbReference type="Gene3D" id="3.80.10.10">
    <property type="entry name" value="Ribonuclease Inhibitor"/>
    <property type="match status" value="1"/>
</dbReference>
<dbReference type="PANTHER" id="PTHR33463">
    <property type="entry name" value="NB-ARC DOMAIN-CONTAINING PROTEIN-RELATED"/>
    <property type="match status" value="1"/>
</dbReference>
<evidence type="ECO:0000256" key="1">
    <source>
        <dbReference type="ARBA" id="ARBA00022821"/>
    </source>
</evidence>
<dbReference type="InterPro" id="IPR057135">
    <property type="entry name" value="At4g27190-like_LRR"/>
</dbReference>
<dbReference type="Pfam" id="PF23247">
    <property type="entry name" value="LRR_RPS2"/>
    <property type="match status" value="2"/>
</dbReference>
<accession>A0A5D2ETK2</accession>
<dbReference type="InterPro" id="IPR050905">
    <property type="entry name" value="Plant_NBS-LRR"/>
</dbReference>
<protein>
    <recommendedName>
        <fullName evidence="2">Disease resistance protein At4g27190-like leucine-rich repeats domain-containing protein</fullName>
    </recommendedName>
</protein>
<organism evidence="3 4">
    <name type="scientific">Gossypium darwinii</name>
    <name type="common">Darwin's cotton</name>
    <name type="synonym">Gossypium barbadense var. darwinii</name>
    <dbReference type="NCBI Taxonomy" id="34276"/>
    <lineage>
        <taxon>Eukaryota</taxon>
        <taxon>Viridiplantae</taxon>
        <taxon>Streptophyta</taxon>
        <taxon>Embryophyta</taxon>
        <taxon>Tracheophyta</taxon>
        <taxon>Spermatophyta</taxon>
        <taxon>Magnoliopsida</taxon>
        <taxon>eudicotyledons</taxon>
        <taxon>Gunneridae</taxon>
        <taxon>Pentapetalae</taxon>
        <taxon>rosids</taxon>
        <taxon>malvids</taxon>
        <taxon>Malvales</taxon>
        <taxon>Malvaceae</taxon>
        <taxon>Malvoideae</taxon>
        <taxon>Gossypium</taxon>
    </lineage>
</organism>
<sequence length="351" mass="40074">MLFEFNQLSFLALWDLPNLVCFYPGMHNITCPMLKRLKTHWPIKIKKLSHVVSQLLLVGKIIPQLEHISLTTEDIATITGGQFAIDLFSHIKVLEITEYLNDSTVFSFRFLQRFSNLEKIEMVNCNFIELSPYEGDVGEERDVTMLLPRINQLTLKGFDKMTHLWKQGSPLHHICTNLETLVVHKCGSLINIERASSSLRNLTTLEVGYCKEMVELITSSKAQCLEQLVTLKIGGCEVMREVIASEGDEATYHEIIFKEMKCLELKGLQNLKSFCSGNYTLKFPSLNDVTVIDCPAIENFCNGALSTPKLQEVQTGRDVRKCTWDLNSTIEQLNKEEYEVSEETDKIIEVR</sequence>
<feature type="domain" description="Disease resistance protein At4g27190-like leucine-rich repeats" evidence="2">
    <location>
        <begin position="196"/>
        <end position="299"/>
    </location>
</feature>
<evidence type="ECO:0000313" key="4">
    <source>
        <dbReference type="Proteomes" id="UP000323506"/>
    </source>
</evidence>
<dbReference type="InterPro" id="IPR032675">
    <property type="entry name" value="LRR_dom_sf"/>
</dbReference>
<dbReference type="SUPFAM" id="SSF52047">
    <property type="entry name" value="RNI-like"/>
    <property type="match status" value="1"/>
</dbReference>
<reference evidence="3 4" key="1">
    <citation type="submission" date="2019-06" db="EMBL/GenBank/DDBJ databases">
        <title>WGS assembly of Gossypium darwinii.</title>
        <authorList>
            <person name="Chen Z.J."/>
            <person name="Sreedasyam A."/>
            <person name="Ando A."/>
            <person name="Song Q."/>
            <person name="De L."/>
            <person name="Hulse-Kemp A."/>
            <person name="Ding M."/>
            <person name="Ye W."/>
            <person name="Kirkbride R."/>
            <person name="Jenkins J."/>
            <person name="Plott C."/>
            <person name="Lovell J."/>
            <person name="Lin Y.-M."/>
            <person name="Vaughn R."/>
            <person name="Liu B."/>
            <person name="Li W."/>
            <person name="Simpson S."/>
            <person name="Scheffler B."/>
            <person name="Saski C."/>
            <person name="Grover C."/>
            <person name="Hu G."/>
            <person name="Conover J."/>
            <person name="Carlson J."/>
            <person name="Shu S."/>
            <person name="Boston L."/>
            <person name="Williams M."/>
            <person name="Peterson D."/>
            <person name="Mcgee K."/>
            <person name="Jones D."/>
            <person name="Wendel J."/>
            <person name="Stelly D."/>
            <person name="Grimwood J."/>
            <person name="Schmutz J."/>
        </authorList>
    </citation>
    <scope>NUCLEOTIDE SEQUENCE [LARGE SCALE GENOMIC DNA]</scope>
    <source>
        <strain evidence="3">1808015.09</strain>
    </source>
</reference>
<dbReference type="PANTHER" id="PTHR33463:SF192">
    <property type="entry name" value="DISEASE RESISTANCE PROTEIN RPS2-LIKE"/>
    <property type="match status" value="1"/>
</dbReference>
<proteinExistence type="predicted"/>
<gene>
    <name evidence="3" type="ORF">ES288_A11G369500v1</name>
</gene>
<dbReference type="Proteomes" id="UP000323506">
    <property type="component" value="Chromosome A11"/>
</dbReference>
<evidence type="ECO:0000313" key="3">
    <source>
        <dbReference type="EMBL" id="TYG96665.1"/>
    </source>
</evidence>
<keyword evidence="4" id="KW-1185">Reference proteome</keyword>
<dbReference type="EMBL" id="CM017698">
    <property type="protein sequence ID" value="TYG96665.1"/>
    <property type="molecule type" value="Genomic_DNA"/>
</dbReference>
<dbReference type="AlphaFoldDB" id="A0A5D2ETK2"/>
<feature type="domain" description="Disease resistance protein At4g27190-like leucine-rich repeats" evidence="2">
    <location>
        <begin position="65"/>
        <end position="192"/>
    </location>
</feature>
<evidence type="ECO:0000259" key="2">
    <source>
        <dbReference type="Pfam" id="PF23247"/>
    </source>
</evidence>